<accession>A0A561BXK5</accession>
<gene>
    <name evidence="3" type="ORF">FB561_4792</name>
</gene>
<dbReference type="RefSeq" id="WP_145810371.1">
    <property type="nucleotide sequence ID" value="NZ_VIVK01000001.1"/>
</dbReference>
<evidence type="ECO:0000313" key="4">
    <source>
        <dbReference type="Proteomes" id="UP000318380"/>
    </source>
</evidence>
<comment type="similarity">
    <text evidence="1">Belongs to the AHA1 family.</text>
</comment>
<dbReference type="AlphaFoldDB" id="A0A561BXK5"/>
<sequence length="136" mass="15208">MTPVGLTKDAGWNIGVSKTLPYSVPELWEFVTSPAGIALWLGEGVELVTGAEYETADGTRGEVRSRRERDRVRLTWHPADWSYESTVQVAVVAAGAKSVLRFHQERLMSSDDRERQRAHWQQVMAAVVARLADDRG</sequence>
<feature type="domain" description="Activator of Hsp90 ATPase homologue 1/2-like C-terminal" evidence="2">
    <location>
        <begin position="23"/>
        <end position="127"/>
    </location>
</feature>
<dbReference type="Proteomes" id="UP000318380">
    <property type="component" value="Unassembled WGS sequence"/>
</dbReference>
<dbReference type="OrthoDB" id="4549061at2"/>
<dbReference type="EMBL" id="VIVK01000001">
    <property type="protein sequence ID" value="TWD83626.1"/>
    <property type="molecule type" value="Genomic_DNA"/>
</dbReference>
<dbReference type="SUPFAM" id="SSF55961">
    <property type="entry name" value="Bet v1-like"/>
    <property type="match status" value="1"/>
</dbReference>
<protein>
    <submittedName>
        <fullName evidence="3">Activator of Hsp90 ATPase-like protein</fullName>
    </submittedName>
</protein>
<proteinExistence type="inferred from homology"/>
<dbReference type="InterPro" id="IPR013538">
    <property type="entry name" value="ASHA1/2-like_C"/>
</dbReference>
<keyword evidence="4" id="KW-1185">Reference proteome</keyword>
<comment type="caution">
    <text evidence="3">The sequence shown here is derived from an EMBL/GenBank/DDBJ whole genome shotgun (WGS) entry which is preliminary data.</text>
</comment>
<evidence type="ECO:0000313" key="3">
    <source>
        <dbReference type="EMBL" id="TWD83626.1"/>
    </source>
</evidence>
<reference evidence="3 4" key="1">
    <citation type="submission" date="2019-06" db="EMBL/GenBank/DDBJ databases">
        <title>Sequencing the genomes of 1000 actinobacteria strains.</title>
        <authorList>
            <person name="Klenk H.-P."/>
        </authorList>
    </citation>
    <scope>NUCLEOTIDE SEQUENCE [LARGE SCALE GENOMIC DNA]</scope>
    <source>
        <strain evidence="3 4">DSM 24683</strain>
    </source>
</reference>
<evidence type="ECO:0000256" key="1">
    <source>
        <dbReference type="ARBA" id="ARBA00006817"/>
    </source>
</evidence>
<name>A0A561BXK5_9ACTN</name>
<organism evidence="3 4">
    <name type="scientific">Kribbella amoyensis</name>
    <dbReference type="NCBI Taxonomy" id="996641"/>
    <lineage>
        <taxon>Bacteria</taxon>
        <taxon>Bacillati</taxon>
        <taxon>Actinomycetota</taxon>
        <taxon>Actinomycetes</taxon>
        <taxon>Propionibacteriales</taxon>
        <taxon>Kribbellaceae</taxon>
        <taxon>Kribbella</taxon>
    </lineage>
</organism>
<dbReference type="InterPro" id="IPR023393">
    <property type="entry name" value="START-like_dom_sf"/>
</dbReference>
<dbReference type="Gene3D" id="3.30.530.20">
    <property type="match status" value="1"/>
</dbReference>
<evidence type="ECO:0000259" key="2">
    <source>
        <dbReference type="Pfam" id="PF08327"/>
    </source>
</evidence>
<dbReference type="Pfam" id="PF08327">
    <property type="entry name" value="AHSA1"/>
    <property type="match status" value="1"/>
</dbReference>